<evidence type="ECO:0000256" key="4">
    <source>
        <dbReference type="ARBA" id="ARBA00022723"/>
    </source>
</evidence>
<proteinExistence type="inferred from homology"/>
<dbReference type="InterPro" id="IPR036396">
    <property type="entry name" value="Cyt_P450_sf"/>
</dbReference>
<dbReference type="SUPFAM" id="SSF48264">
    <property type="entry name" value="Cytochrome P450"/>
    <property type="match status" value="3"/>
</dbReference>
<evidence type="ECO:0000256" key="3">
    <source>
        <dbReference type="ARBA" id="ARBA00022617"/>
    </source>
</evidence>
<dbReference type="AlphaFoldDB" id="A0A103Y530"/>
<dbReference type="Pfam" id="PF00067">
    <property type="entry name" value="p450"/>
    <property type="match status" value="3"/>
</dbReference>
<evidence type="ECO:0000256" key="2">
    <source>
        <dbReference type="ARBA" id="ARBA00010617"/>
    </source>
</evidence>
<keyword evidence="5" id="KW-0560">Oxidoreductase</keyword>
<evidence type="ECO:0000256" key="6">
    <source>
        <dbReference type="ARBA" id="ARBA00023004"/>
    </source>
</evidence>
<evidence type="ECO:0000313" key="10">
    <source>
        <dbReference type="EMBL" id="KVI02662.1"/>
    </source>
</evidence>
<dbReference type="Gramene" id="KVI02662">
    <property type="protein sequence ID" value="KVI02662"/>
    <property type="gene ID" value="Ccrd_019054"/>
</dbReference>
<dbReference type="GO" id="GO:0005506">
    <property type="term" value="F:iron ion binding"/>
    <property type="evidence" value="ECO:0007669"/>
    <property type="project" value="InterPro"/>
</dbReference>
<dbReference type="PANTHER" id="PTHR47950">
    <property type="entry name" value="CYTOCHROME P450, FAMILY 76, SUBFAMILY C, POLYPEPTIDE 5-RELATED"/>
    <property type="match status" value="1"/>
</dbReference>
<keyword evidence="9" id="KW-1133">Transmembrane helix</keyword>
<accession>A0A103Y530</accession>
<gene>
    <name evidence="10" type="ORF">Ccrd_019054</name>
</gene>
<keyword evidence="11" id="KW-1185">Reference proteome</keyword>
<dbReference type="GO" id="GO:0020037">
    <property type="term" value="F:heme binding"/>
    <property type="evidence" value="ECO:0007669"/>
    <property type="project" value="InterPro"/>
</dbReference>
<dbReference type="Proteomes" id="UP000243975">
    <property type="component" value="Unassembled WGS sequence"/>
</dbReference>
<evidence type="ECO:0000256" key="8">
    <source>
        <dbReference type="PIRSR" id="PIRSR602401-1"/>
    </source>
</evidence>
<dbReference type="Gene3D" id="1.10.630.10">
    <property type="entry name" value="Cytochrome P450"/>
    <property type="match status" value="3"/>
</dbReference>
<name>A0A103Y530_CYNCS</name>
<keyword evidence="6 8" id="KW-0408">Iron</keyword>
<dbReference type="GO" id="GO:0004497">
    <property type="term" value="F:monooxygenase activity"/>
    <property type="evidence" value="ECO:0007669"/>
    <property type="project" value="UniProtKB-KW"/>
</dbReference>
<keyword evidence="7" id="KW-0503">Monooxygenase</keyword>
<dbReference type="InterPro" id="IPR001128">
    <property type="entry name" value="Cyt_P450"/>
</dbReference>
<keyword evidence="3 8" id="KW-0349">Heme</keyword>
<comment type="cofactor">
    <cofactor evidence="1 8">
        <name>heme</name>
        <dbReference type="ChEBI" id="CHEBI:30413"/>
    </cofactor>
</comment>
<dbReference type="PRINTS" id="PR00385">
    <property type="entry name" value="P450"/>
</dbReference>
<evidence type="ECO:0000256" key="7">
    <source>
        <dbReference type="ARBA" id="ARBA00023033"/>
    </source>
</evidence>
<keyword evidence="9" id="KW-0812">Transmembrane</keyword>
<evidence type="ECO:0000256" key="1">
    <source>
        <dbReference type="ARBA" id="ARBA00001971"/>
    </source>
</evidence>
<dbReference type="CDD" id="cd11073">
    <property type="entry name" value="CYP76-like"/>
    <property type="match status" value="2"/>
</dbReference>
<dbReference type="EMBL" id="LEKV01002647">
    <property type="protein sequence ID" value="KVI02662.1"/>
    <property type="molecule type" value="Genomic_DNA"/>
</dbReference>
<reference evidence="10 11" key="1">
    <citation type="journal article" date="2016" name="Sci. Rep.">
        <title>The genome sequence of the outbreeding globe artichoke constructed de novo incorporating a phase-aware low-pass sequencing strategy of F1 progeny.</title>
        <authorList>
            <person name="Scaglione D."/>
            <person name="Reyes-Chin-Wo S."/>
            <person name="Acquadro A."/>
            <person name="Froenicke L."/>
            <person name="Portis E."/>
            <person name="Beitel C."/>
            <person name="Tirone M."/>
            <person name="Mauro R."/>
            <person name="Lo Monaco A."/>
            <person name="Mauromicale G."/>
            <person name="Faccioli P."/>
            <person name="Cattivelli L."/>
            <person name="Rieseberg L."/>
            <person name="Michelmore R."/>
            <person name="Lanteri S."/>
        </authorList>
    </citation>
    <scope>NUCLEOTIDE SEQUENCE [LARGE SCALE GENOMIC DNA]</scope>
    <source>
        <strain evidence="10">2C</strain>
    </source>
</reference>
<dbReference type="OMA" id="GKHLNIR"/>
<dbReference type="PANTHER" id="PTHR47950:SF4">
    <property type="entry name" value="GERANIOL 8-HYDROXYLASE-LIKE"/>
    <property type="match status" value="1"/>
</dbReference>
<dbReference type="FunFam" id="1.10.630.10:FF:000126">
    <property type="entry name" value="Predicted protein"/>
    <property type="match status" value="1"/>
</dbReference>
<comment type="similarity">
    <text evidence="2">Belongs to the cytochrome P450 family.</text>
</comment>
<evidence type="ECO:0000256" key="5">
    <source>
        <dbReference type="ARBA" id="ARBA00023002"/>
    </source>
</evidence>
<dbReference type="FunFam" id="1.10.630.10:FF:000007">
    <property type="entry name" value="Cytochrome P450 76C4"/>
    <property type="match status" value="2"/>
</dbReference>
<evidence type="ECO:0000256" key="9">
    <source>
        <dbReference type="SAM" id="Phobius"/>
    </source>
</evidence>
<comment type="caution">
    <text evidence="10">The sequence shown here is derived from an EMBL/GenBank/DDBJ whole genome shotgun (WGS) entry which is preliminary data.</text>
</comment>
<feature type="binding site" description="axial binding residue" evidence="8">
    <location>
        <position position="611"/>
    </location>
    <ligand>
        <name>heme</name>
        <dbReference type="ChEBI" id="CHEBI:30413"/>
    </ligand>
    <ligandPart>
        <name>Fe</name>
        <dbReference type="ChEBI" id="CHEBI:18248"/>
    </ligandPart>
</feature>
<dbReference type="PROSITE" id="PS00086">
    <property type="entry name" value="CYTOCHROME_P450"/>
    <property type="match status" value="3"/>
</dbReference>
<dbReference type="PRINTS" id="PR00463">
    <property type="entry name" value="EP450I"/>
</dbReference>
<evidence type="ECO:0000313" key="11">
    <source>
        <dbReference type="Proteomes" id="UP000243975"/>
    </source>
</evidence>
<sequence length="1170" mass="131828">MSEVLLKPYVMAKAKEELEAVIGKGKIVEENDLSRLPYLSCIVKETLRIHPPIPLLLPRKVVNQVKLYDYIVPEGTQVLVNVWAIGRDPSIWEDSLEFKPERFQTSGLDVRGQDFELIPFGAGRRICPGLPLAIRMIPMMLGSLLNNFNWNLSNGIEHEELDMAERFGITLQKAKSLCVLVTTVLGFLLLYALIQATFSVFGFGRSKNLPPGPTPFPIIGNLHLLGDQPHQTLTKLAKIHGPIMFLQLGRINTLVISSAAAAKQVLQKQDLAFSIRHIPDAVHAHNHSRGSVAWLPVGTLWRTLRKILKNNIFSGDSLDANQHLRNQKVQELVAYCRKASQSNESVDIGRAAFRTSLNLLSNTVFSKDLTDPFEDSGKEFKEVVGNINLEAGKPNLVDFFPVLKRIDPQGIKRRMTRYFGKVLDIFEELSKERSVMKQDDDVLDKCLKICQEIPDEINRTQIMGMFLDLFVAGTDTTSNTVEWAMAELLLKPYIMAKAKKELEEVIGTGKIIEEKDLLKLPYLWCIVKETLRIHPPIPFLLPRKVENEVKLNDYIVPKGTQVLVNAWAIGRDPSIWEDSLEFKPERFLTSGLEVRGQDFELIPFGAGRRICPGLPLAIRMIPTMLGSLLNCFNWNIDNGIGHEGLDMREKFGLTLQKANPLCVKLFMPFISEVTGMRTRSTLDEVRLPKRLMLTELVEACKVGKPKNLPPGPTPLPIIGSLHLLGDQPHQSLANLAKTHGPIMFLKLGRITTLVISSAAAAKQVLQKQDLAFSNRHIPDALTAHNHSHDSVVWLPVGTRWRTLRKIFNSNIFSTNSLDANQHLRSQKVQELVAYCRRASQCNDPVDIGRAAFRTTLNLLSNTIFSKDLTDPYEDSGKEFRELIGNVMVEAGKPNLVDFFPVLKKIDPQGIRRRMTRHFGKLLQIFEELIQERLALKSLKHDDVLDVCLKINRDNPDEIDQTHLKGMFLDLFVAGTDTTSNSLEWAMTEVLRNPHTMTKAKEELEQVIGKGKIIEEADIMRLPYLSCIVKETLRIHPPVPFLIPRKIEHEVELNGYTVPRDTQVLVNVWAIGRDPTLWEDALDFKPERFMTSGCDVRGQHFELLPFGAGRRICPGLPLAVRMLPVMLGSLLNNFDWSLDAGISPKELDMTEKFGIALQKADPLCAVPKLLN</sequence>
<dbReference type="InterPro" id="IPR002401">
    <property type="entry name" value="Cyt_P450_E_grp-I"/>
</dbReference>
<protein>
    <submittedName>
        <fullName evidence="10">Cytochrome P450</fullName>
    </submittedName>
</protein>
<organism evidence="10 11">
    <name type="scientific">Cynara cardunculus var. scolymus</name>
    <name type="common">Globe artichoke</name>
    <name type="synonym">Cynara scolymus</name>
    <dbReference type="NCBI Taxonomy" id="59895"/>
    <lineage>
        <taxon>Eukaryota</taxon>
        <taxon>Viridiplantae</taxon>
        <taxon>Streptophyta</taxon>
        <taxon>Embryophyta</taxon>
        <taxon>Tracheophyta</taxon>
        <taxon>Spermatophyta</taxon>
        <taxon>Magnoliopsida</taxon>
        <taxon>eudicotyledons</taxon>
        <taxon>Gunneridae</taxon>
        <taxon>Pentapetalae</taxon>
        <taxon>asterids</taxon>
        <taxon>campanulids</taxon>
        <taxon>Asterales</taxon>
        <taxon>Asteraceae</taxon>
        <taxon>Carduoideae</taxon>
        <taxon>Cardueae</taxon>
        <taxon>Carduinae</taxon>
        <taxon>Cynara</taxon>
    </lineage>
</organism>
<keyword evidence="9" id="KW-0472">Membrane</keyword>
<keyword evidence="4 8" id="KW-0479">Metal-binding</keyword>
<dbReference type="InterPro" id="IPR017972">
    <property type="entry name" value="Cyt_P450_CS"/>
</dbReference>
<feature type="transmembrane region" description="Helical" evidence="9">
    <location>
        <begin position="177"/>
        <end position="203"/>
    </location>
</feature>
<dbReference type="GO" id="GO:0016705">
    <property type="term" value="F:oxidoreductase activity, acting on paired donors, with incorporation or reduction of molecular oxygen"/>
    <property type="evidence" value="ECO:0007669"/>
    <property type="project" value="InterPro"/>
</dbReference>